<keyword evidence="5" id="KW-1185">Reference proteome</keyword>
<dbReference type="PANTHER" id="PTHR16305:SF35">
    <property type="entry name" value="TRANSCRIPTIONAL ACTIVATOR DOMAIN"/>
    <property type="match status" value="1"/>
</dbReference>
<dbReference type="InterPro" id="IPR000792">
    <property type="entry name" value="Tscrpt_reg_LuxR_C"/>
</dbReference>
<dbReference type="CDD" id="cd06170">
    <property type="entry name" value="LuxR_C_like"/>
    <property type="match status" value="1"/>
</dbReference>
<evidence type="ECO:0000313" key="5">
    <source>
        <dbReference type="Proteomes" id="UP001500902"/>
    </source>
</evidence>
<dbReference type="EMBL" id="BAAAZP010000080">
    <property type="protein sequence ID" value="GAA3673101.1"/>
    <property type="molecule type" value="Genomic_DNA"/>
</dbReference>
<organism evidence="4 5">
    <name type="scientific">Nonomuraea antimicrobica</name>
    <dbReference type="NCBI Taxonomy" id="561173"/>
    <lineage>
        <taxon>Bacteria</taxon>
        <taxon>Bacillati</taxon>
        <taxon>Actinomycetota</taxon>
        <taxon>Actinomycetes</taxon>
        <taxon>Streptosporangiales</taxon>
        <taxon>Streptosporangiaceae</taxon>
        <taxon>Nonomuraea</taxon>
    </lineage>
</organism>
<comment type="caution">
    <text evidence="4">The sequence shown here is derived from an EMBL/GenBank/DDBJ whole genome shotgun (WGS) entry which is preliminary data.</text>
</comment>
<dbReference type="Gene3D" id="1.10.10.10">
    <property type="entry name" value="Winged helix-like DNA-binding domain superfamily/Winged helix DNA-binding domain"/>
    <property type="match status" value="1"/>
</dbReference>
<keyword evidence="2" id="KW-0067">ATP-binding</keyword>
<dbReference type="RefSeq" id="WP_344880261.1">
    <property type="nucleotide sequence ID" value="NZ_BAAAZP010000080.1"/>
</dbReference>
<dbReference type="Proteomes" id="UP001500902">
    <property type="component" value="Unassembled WGS sequence"/>
</dbReference>
<dbReference type="SMART" id="SM00382">
    <property type="entry name" value="AAA"/>
    <property type="match status" value="1"/>
</dbReference>
<dbReference type="SMART" id="SM00421">
    <property type="entry name" value="HTH_LUXR"/>
    <property type="match status" value="1"/>
</dbReference>
<protein>
    <submittedName>
        <fullName evidence="4">LuxR family transcriptional regulator</fullName>
    </submittedName>
</protein>
<dbReference type="SUPFAM" id="SSF46894">
    <property type="entry name" value="C-terminal effector domain of the bipartite response regulators"/>
    <property type="match status" value="1"/>
</dbReference>
<accession>A0ABP7C252</accession>
<dbReference type="Pfam" id="PF13191">
    <property type="entry name" value="AAA_16"/>
    <property type="match status" value="1"/>
</dbReference>
<dbReference type="InterPro" id="IPR016032">
    <property type="entry name" value="Sig_transdc_resp-reg_C-effctor"/>
</dbReference>
<evidence type="ECO:0000256" key="1">
    <source>
        <dbReference type="ARBA" id="ARBA00022741"/>
    </source>
</evidence>
<dbReference type="InterPro" id="IPR003593">
    <property type="entry name" value="AAA+_ATPase"/>
</dbReference>
<evidence type="ECO:0000259" key="3">
    <source>
        <dbReference type="PROSITE" id="PS50043"/>
    </source>
</evidence>
<dbReference type="PANTHER" id="PTHR16305">
    <property type="entry name" value="TESTICULAR SOLUBLE ADENYLYL CYCLASE"/>
    <property type="match status" value="1"/>
</dbReference>
<keyword evidence="1" id="KW-0547">Nucleotide-binding</keyword>
<proteinExistence type="predicted"/>
<evidence type="ECO:0000313" key="4">
    <source>
        <dbReference type="EMBL" id="GAA3673101.1"/>
    </source>
</evidence>
<dbReference type="InterPro" id="IPR036388">
    <property type="entry name" value="WH-like_DNA-bd_sf"/>
</dbReference>
<dbReference type="Pfam" id="PF00196">
    <property type="entry name" value="GerE"/>
    <property type="match status" value="1"/>
</dbReference>
<gene>
    <name evidence="4" type="ORF">GCM10022224_041710</name>
</gene>
<sequence>MPVSKDVFGRGDEARLIASFLERAAADGGALLLLGEPGIGKTTLLDEAADAATASGFRLLRSAGGEFEADVAFSGLNQTLLPLLGELPDAEPLFPALGPAPAAGPMEVATATLSLLRRAARACPLLLLVDDLHRLDRSSAEVLAFVARRLSGTGAGFLAAARPGTADVFDRGSLPVHELERLDDTAASDLLRARFPRLAPRARARVLAEAQGNPLALLELAAEVGGRADCPVTAVPGQPRSAERVRASFAAGVAALPAATRELLLLAVLDGSGDPAVLRSASGDAELLGLVPAERAGMVRVDEQTARIAFRHPLIRAGVVATATAPERRRAHLALARSLADRPQRRAWHLAKAAVRPDEEVATLLETAATAEKGDALGASAALLRAAELSPRPADRARRLVRAAYVGRERDDLREVGRLLAGAERSDPGSAATLEAAVARAYLLLTEDGDIDAAHRLLAGAVERHGDQAQVADAIQMLLQVCWFAGRAELWKPLEAAVARHGPRLPETLPLALACHADPARVTPRELARLDAAIAGLGEATVPADLVRISGSAFFLDRLGDCRQSLLRVVADGRAGGGSASAHTGLIALSMDDFLTGRWEEADVLLDELLQLSRTLGYGMVWPAQHVQALLAAARGDFATAAALTGEMSRWAEPRGMHAVRWYAHHARTLAALGQGDFEDAYLHATAVSPPGTFAPRVPHALWVAMDLVEAAVHTNRRAEAAAHVAAMRETGIAALSPRLALLAGASAAMAAPDDEAGALFEAALALPGVDRWPFDLARVRLAYGARLRRARARIRAREHLTAALEAFQWLGAKPWAQRAGNELRATGRTLARGATSAQTRLTPQEHQIAALAAEGMTNKQIGERLKLSHRTVSSHLHRLYPKLGIATRSALSGALARLQPPPPAR</sequence>
<dbReference type="PRINTS" id="PR00038">
    <property type="entry name" value="HTHLUXR"/>
</dbReference>
<evidence type="ECO:0000256" key="2">
    <source>
        <dbReference type="ARBA" id="ARBA00022840"/>
    </source>
</evidence>
<dbReference type="PROSITE" id="PS50043">
    <property type="entry name" value="HTH_LUXR_2"/>
    <property type="match status" value="1"/>
</dbReference>
<dbReference type="SUPFAM" id="SSF52540">
    <property type="entry name" value="P-loop containing nucleoside triphosphate hydrolases"/>
    <property type="match status" value="1"/>
</dbReference>
<name>A0ABP7C252_9ACTN</name>
<dbReference type="InterPro" id="IPR027417">
    <property type="entry name" value="P-loop_NTPase"/>
</dbReference>
<dbReference type="Gene3D" id="3.40.50.300">
    <property type="entry name" value="P-loop containing nucleotide triphosphate hydrolases"/>
    <property type="match status" value="1"/>
</dbReference>
<reference evidence="5" key="1">
    <citation type="journal article" date="2019" name="Int. J. Syst. Evol. Microbiol.">
        <title>The Global Catalogue of Microorganisms (GCM) 10K type strain sequencing project: providing services to taxonomists for standard genome sequencing and annotation.</title>
        <authorList>
            <consortium name="The Broad Institute Genomics Platform"/>
            <consortium name="The Broad Institute Genome Sequencing Center for Infectious Disease"/>
            <person name="Wu L."/>
            <person name="Ma J."/>
        </authorList>
    </citation>
    <scope>NUCLEOTIDE SEQUENCE [LARGE SCALE GENOMIC DNA]</scope>
    <source>
        <strain evidence="5">JCM 16904</strain>
    </source>
</reference>
<feature type="domain" description="HTH luxR-type" evidence="3">
    <location>
        <begin position="835"/>
        <end position="900"/>
    </location>
</feature>
<dbReference type="InterPro" id="IPR041664">
    <property type="entry name" value="AAA_16"/>
</dbReference>
<dbReference type="PROSITE" id="PS00622">
    <property type="entry name" value="HTH_LUXR_1"/>
    <property type="match status" value="1"/>
</dbReference>